<dbReference type="InterPro" id="IPR029016">
    <property type="entry name" value="GAF-like_dom_sf"/>
</dbReference>
<protein>
    <submittedName>
        <fullName evidence="3">Sugar diacid utilization regulator</fullName>
    </submittedName>
</protein>
<evidence type="ECO:0000313" key="3">
    <source>
        <dbReference type="EMBL" id="SFL23536.1"/>
    </source>
</evidence>
<sequence>MKAKINNKKLLKANSLLETSKLLNSETEIKTILDTLLNKSLELTPGGDMGAIFLQNEKTGELEIFAARGMGDEVKGVSLQVGESMTGIAFEKQETIFFKDSQMVQQIMGEMRPGNQKLAVAGNVIAAEIRSSICCPLIYKNKVIGVLVVDNTNKANSLQEEDVDFLTDISVQATIAIINARNYEKQRQANQKLKKYNQIIQHQKDKYEHSYAIHNKLTNMILTGSSIDDILSELKKIIEHNLFIVDLFYNLNHHSHLSSKKLTEISQVFSKLIKHLRNTKSIFIDSQNNNKYSIFPIIVNQEIMGWLCILSKQNHQLGEMDIIAAERATTIIALELIKKVEINDMEQSLKGDFLDSLIYNNDAEYINKCAHRYGFNFEKTHRILVIKLDINNKSEHQTKKLLKKYYQSINKKTKEFFPQAISLIKRNMIVIIVEADQQKRKSIVKKYVAELEQIYSSILPFKKENFNFKIGVSNSFAKIADFKKSYFNALQVLEMIKQQAKLNFAYYEELEVKRLLRANKEEELKKFSNKILAPLKNYGNSSQNDFNQTLKIYLQSNCNWTLTKNKLHIHGNTLTYRLNRIKEILAINLDDYQDRLKLQIAYEIEELYNQKEQFDLTAE</sequence>
<dbReference type="Gene3D" id="3.30.450.40">
    <property type="match status" value="2"/>
</dbReference>
<evidence type="ECO:0000256" key="1">
    <source>
        <dbReference type="ARBA" id="ARBA00006754"/>
    </source>
</evidence>
<dbReference type="SUPFAM" id="SSF55781">
    <property type="entry name" value="GAF domain-like"/>
    <property type="match status" value="1"/>
</dbReference>
<dbReference type="InterPro" id="IPR025736">
    <property type="entry name" value="PucR_C-HTH_dom"/>
</dbReference>
<organism evidence="3 4">
    <name type="scientific">Halanaerobium salsuginis</name>
    <dbReference type="NCBI Taxonomy" id="29563"/>
    <lineage>
        <taxon>Bacteria</taxon>
        <taxon>Bacillati</taxon>
        <taxon>Bacillota</taxon>
        <taxon>Clostridia</taxon>
        <taxon>Halanaerobiales</taxon>
        <taxon>Halanaerobiaceae</taxon>
        <taxon>Halanaerobium</taxon>
    </lineage>
</organism>
<name>A0A1I4G395_9FIRM</name>
<dbReference type="Pfam" id="PF13185">
    <property type="entry name" value="GAF_2"/>
    <property type="match status" value="1"/>
</dbReference>
<dbReference type="Pfam" id="PF17853">
    <property type="entry name" value="GGDEF_2"/>
    <property type="match status" value="1"/>
</dbReference>
<dbReference type="InterPro" id="IPR051448">
    <property type="entry name" value="CdaR-like_regulators"/>
</dbReference>
<dbReference type="Pfam" id="PF13556">
    <property type="entry name" value="HTH_30"/>
    <property type="match status" value="1"/>
</dbReference>
<keyword evidence="4" id="KW-1185">Reference proteome</keyword>
<dbReference type="SMART" id="SM00065">
    <property type="entry name" value="GAF"/>
    <property type="match status" value="1"/>
</dbReference>
<accession>A0A1I4G395</accession>
<dbReference type="RefSeq" id="WP_089859418.1">
    <property type="nucleotide sequence ID" value="NZ_FOTI01000004.1"/>
</dbReference>
<dbReference type="PANTHER" id="PTHR33744:SF1">
    <property type="entry name" value="DNA-BINDING TRANSCRIPTIONAL ACTIVATOR ADER"/>
    <property type="match status" value="1"/>
</dbReference>
<comment type="similarity">
    <text evidence="1">Belongs to the CdaR family.</text>
</comment>
<dbReference type="STRING" id="29563.SAMN02983006_00586"/>
<gene>
    <name evidence="3" type="ORF">SAMN02983006_00586</name>
</gene>
<proteinExistence type="inferred from homology"/>
<evidence type="ECO:0000259" key="2">
    <source>
        <dbReference type="SMART" id="SM00065"/>
    </source>
</evidence>
<feature type="domain" description="GAF" evidence="2">
    <location>
        <begin position="28"/>
        <end position="187"/>
    </location>
</feature>
<dbReference type="EMBL" id="FOTI01000004">
    <property type="protein sequence ID" value="SFL23536.1"/>
    <property type="molecule type" value="Genomic_DNA"/>
</dbReference>
<reference evidence="3 4" key="1">
    <citation type="submission" date="2016-10" db="EMBL/GenBank/DDBJ databases">
        <authorList>
            <person name="de Groot N.N."/>
        </authorList>
    </citation>
    <scope>NUCLEOTIDE SEQUENCE [LARGE SCALE GENOMIC DNA]</scope>
    <source>
        <strain evidence="3 4">ATCC 51327</strain>
    </source>
</reference>
<dbReference type="PANTHER" id="PTHR33744">
    <property type="entry name" value="CARBOHYDRATE DIACID REGULATOR"/>
    <property type="match status" value="1"/>
</dbReference>
<evidence type="ECO:0000313" key="4">
    <source>
        <dbReference type="Proteomes" id="UP000199006"/>
    </source>
</evidence>
<dbReference type="AlphaFoldDB" id="A0A1I4G395"/>
<dbReference type="Proteomes" id="UP000199006">
    <property type="component" value="Unassembled WGS sequence"/>
</dbReference>
<dbReference type="InterPro" id="IPR041522">
    <property type="entry name" value="CdaR_GGDEF"/>
</dbReference>
<dbReference type="Gene3D" id="1.10.10.2840">
    <property type="entry name" value="PucR C-terminal helix-turn-helix domain"/>
    <property type="match status" value="1"/>
</dbReference>
<dbReference type="InterPro" id="IPR003018">
    <property type="entry name" value="GAF"/>
</dbReference>
<dbReference type="InterPro" id="IPR042070">
    <property type="entry name" value="PucR_C-HTH_sf"/>
</dbReference>
<dbReference type="OrthoDB" id="143422at2"/>